<dbReference type="PANTHER" id="PTHR22773">
    <property type="entry name" value="NADH DEHYDROGENASE"/>
    <property type="match status" value="1"/>
</dbReference>
<sequence>MGRTIRMAWVVAGILALLFMTLELFHVTARMSRWALAGSMILLMGLFPVAGAVPHLYARLVTDQLTAQELVLGTTLGLTSVLATDTNPLSSTLLMITTIGGIVAVSANNWLVLFLGIETINVGIYGLMGQYSRTRIGDEALLKFFLLGTIFTACEVAGIGLIGGVQGSLQILRSETGHPSLIFGLSVVLAALLFKMGSFPFHLWAPDTYEGTPWATTTIIATLPKIVAGTVLIRLVAHGTFAGLPHESTMWDTVALGTMIVGALGAWRQQRLKRMLAYAAISQIGFVLMPLSEGHPNAALIYLVTYILISLAMLTAAQALSGPTDPRRLDLVGALHTKNRWAAVALILSLAGFGGFPFTLGMVAKLYSVEAVMKGPPIVWLGSLLVTGFTFLYYFRWIYPLFAPGSRELPQRPIFSITMTSQVAAWLIVILGIWTYPMTWLTENWRR</sequence>
<reference evidence="8 9" key="1">
    <citation type="journal article" date="2014" name="BMC Genomics">
        <title>Comparison of environmental and isolate Sulfobacillus genomes reveals diverse carbon, sulfur, nitrogen, and hydrogen metabolisms.</title>
        <authorList>
            <person name="Justice N.B."/>
            <person name="Norman A."/>
            <person name="Brown C.T."/>
            <person name="Singh A."/>
            <person name="Thomas B.C."/>
            <person name="Banfield J.F."/>
        </authorList>
    </citation>
    <scope>NUCLEOTIDE SEQUENCE [LARGE SCALE GENOMIC DNA]</scope>
    <source>
        <strain evidence="8">AMDSBA5</strain>
    </source>
</reference>
<gene>
    <name evidence="8" type="ORF">C7B47_11975</name>
</gene>
<feature type="domain" description="NADH:quinone oxidoreductase/Mrp antiporter transmembrane" evidence="7">
    <location>
        <begin position="107"/>
        <end position="383"/>
    </location>
</feature>
<evidence type="ECO:0000259" key="7">
    <source>
        <dbReference type="Pfam" id="PF00361"/>
    </source>
</evidence>
<evidence type="ECO:0000313" key="9">
    <source>
        <dbReference type="Proteomes" id="UP000242705"/>
    </source>
</evidence>
<evidence type="ECO:0000313" key="8">
    <source>
        <dbReference type="EMBL" id="PSR25600.1"/>
    </source>
</evidence>
<evidence type="ECO:0000256" key="4">
    <source>
        <dbReference type="ARBA" id="ARBA00023136"/>
    </source>
</evidence>
<comment type="caution">
    <text evidence="8">The sequence shown here is derived from an EMBL/GenBank/DDBJ whole genome shotgun (WGS) entry which is preliminary data.</text>
</comment>
<feature type="transmembrane region" description="Helical" evidence="6">
    <location>
        <begin position="298"/>
        <end position="320"/>
    </location>
</feature>
<evidence type="ECO:0000256" key="1">
    <source>
        <dbReference type="ARBA" id="ARBA00004127"/>
    </source>
</evidence>
<dbReference type="GO" id="GO:0016020">
    <property type="term" value="C:membrane"/>
    <property type="evidence" value="ECO:0007669"/>
    <property type="project" value="UniProtKB-SubCell"/>
</dbReference>
<dbReference type="GO" id="GO:0012505">
    <property type="term" value="C:endomembrane system"/>
    <property type="evidence" value="ECO:0007669"/>
    <property type="project" value="UniProtKB-SubCell"/>
</dbReference>
<keyword evidence="4 6" id="KW-0472">Membrane</keyword>
<feature type="transmembrane region" description="Helical" evidence="6">
    <location>
        <begin position="378"/>
        <end position="402"/>
    </location>
</feature>
<proteinExistence type="predicted"/>
<feature type="transmembrane region" description="Helical" evidence="6">
    <location>
        <begin position="7"/>
        <end position="28"/>
    </location>
</feature>
<evidence type="ECO:0000256" key="6">
    <source>
        <dbReference type="SAM" id="Phobius"/>
    </source>
</evidence>
<dbReference type="Proteomes" id="UP000242705">
    <property type="component" value="Unassembled WGS sequence"/>
</dbReference>
<evidence type="ECO:0000256" key="3">
    <source>
        <dbReference type="ARBA" id="ARBA00022989"/>
    </source>
</evidence>
<dbReference type="Pfam" id="PF00361">
    <property type="entry name" value="Proton_antipo_M"/>
    <property type="match status" value="1"/>
</dbReference>
<feature type="transmembrane region" description="Helical" evidence="6">
    <location>
        <begin position="341"/>
        <end position="358"/>
    </location>
</feature>
<dbReference type="InterPro" id="IPR001750">
    <property type="entry name" value="ND/Mrp_TM"/>
</dbReference>
<keyword evidence="3 6" id="KW-1133">Transmembrane helix</keyword>
<organism evidence="8 9">
    <name type="scientific">Sulfobacillus thermosulfidooxidans</name>
    <dbReference type="NCBI Taxonomy" id="28034"/>
    <lineage>
        <taxon>Bacteria</taxon>
        <taxon>Bacillati</taxon>
        <taxon>Bacillota</taxon>
        <taxon>Clostridia</taxon>
        <taxon>Eubacteriales</taxon>
        <taxon>Clostridiales Family XVII. Incertae Sedis</taxon>
        <taxon>Sulfobacillus</taxon>
    </lineage>
</organism>
<feature type="transmembrane region" description="Helical" evidence="6">
    <location>
        <begin position="182"/>
        <end position="205"/>
    </location>
</feature>
<accession>A0A2T2WTN7</accession>
<comment type="subcellular location">
    <subcellularLocation>
        <location evidence="1">Endomembrane system</location>
        <topology evidence="1">Multi-pass membrane protein</topology>
    </subcellularLocation>
    <subcellularLocation>
        <location evidence="5">Membrane</location>
        <topology evidence="5">Multi-pass membrane protein</topology>
    </subcellularLocation>
</comment>
<feature type="transmembrane region" description="Helical" evidence="6">
    <location>
        <begin position="140"/>
        <end position="162"/>
    </location>
</feature>
<evidence type="ECO:0000256" key="2">
    <source>
        <dbReference type="ARBA" id="ARBA00022692"/>
    </source>
</evidence>
<dbReference type="AlphaFoldDB" id="A0A2T2WTN7"/>
<feature type="transmembrane region" description="Helical" evidence="6">
    <location>
        <begin position="414"/>
        <end position="436"/>
    </location>
</feature>
<feature type="transmembrane region" description="Helical" evidence="6">
    <location>
        <begin position="34"/>
        <end position="58"/>
    </location>
</feature>
<dbReference type="EMBL" id="PXYX01000028">
    <property type="protein sequence ID" value="PSR25600.1"/>
    <property type="molecule type" value="Genomic_DNA"/>
</dbReference>
<feature type="transmembrane region" description="Helical" evidence="6">
    <location>
        <begin position="249"/>
        <end position="268"/>
    </location>
</feature>
<name>A0A2T2WTN7_SULTH</name>
<protein>
    <submittedName>
        <fullName evidence="8">NADH dehydrogenase subunit</fullName>
    </submittedName>
</protein>
<feature type="transmembrane region" description="Helical" evidence="6">
    <location>
        <begin position="217"/>
        <end position="237"/>
    </location>
</feature>
<keyword evidence="2 5" id="KW-0812">Transmembrane</keyword>
<evidence type="ECO:0000256" key="5">
    <source>
        <dbReference type="RuleBase" id="RU000320"/>
    </source>
</evidence>